<gene>
    <name evidence="1" type="ORF">S06H3_12927</name>
</gene>
<protein>
    <submittedName>
        <fullName evidence="1">Uncharacterized protein</fullName>
    </submittedName>
</protein>
<comment type="caution">
    <text evidence="1">The sequence shown here is derived from an EMBL/GenBank/DDBJ whole genome shotgun (WGS) entry which is preliminary data.</text>
</comment>
<feature type="non-terminal residue" evidence="1">
    <location>
        <position position="75"/>
    </location>
</feature>
<sequence length="75" mass="8536">MRDFNETDKKKKKARIQIPENPANLSKEKLLQLEDKVKASLKDGYLSCPIAWKIAKEADVPKIAVGEITDRLSIR</sequence>
<accession>X1MXK5</accession>
<dbReference type="EMBL" id="BARV01006312">
    <property type="protein sequence ID" value="GAI11094.1"/>
    <property type="molecule type" value="Genomic_DNA"/>
</dbReference>
<proteinExistence type="predicted"/>
<reference evidence="1" key="1">
    <citation type="journal article" date="2014" name="Front. Microbiol.">
        <title>High frequency of phylogenetically diverse reductive dehalogenase-homologous genes in deep subseafloor sedimentary metagenomes.</title>
        <authorList>
            <person name="Kawai M."/>
            <person name="Futagami T."/>
            <person name="Toyoda A."/>
            <person name="Takaki Y."/>
            <person name="Nishi S."/>
            <person name="Hori S."/>
            <person name="Arai W."/>
            <person name="Tsubouchi T."/>
            <person name="Morono Y."/>
            <person name="Uchiyama I."/>
            <person name="Ito T."/>
            <person name="Fujiyama A."/>
            <person name="Inagaki F."/>
            <person name="Takami H."/>
        </authorList>
    </citation>
    <scope>NUCLEOTIDE SEQUENCE</scope>
    <source>
        <strain evidence="1">Expedition CK06-06</strain>
    </source>
</reference>
<organism evidence="1">
    <name type="scientific">marine sediment metagenome</name>
    <dbReference type="NCBI Taxonomy" id="412755"/>
    <lineage>
        <taxon>unclassified sequences</taxon>
        <taxon>metagenomes</taxon>
        <taxon>ecological metagenomes</taxon>
    </lineage>
</organism>
<name>X1MXK5_9ZZZZ</name>
<evidence type="ECO:0000313" key="1">
    <source>
        <dbReference type="EMBL" id="GAI11094.1"/>
    </source>
</evidence>
<dbReference type="AlphaFoldDB" id="X1MXK5"/>